<accession>A0ABW9MXJ1</accession>
<evidence type="ECO:0000313" key="2">
    <source>
        <dbReference type="EMBL" id="MFO3716504.1"/>
    </source>
</evidence>
<protein>
    <submittedName>
        <fullName evidence="2">P1 family peptidase</fullName>
    </submittedName>
</protein>
<dbReference type="SUPFAM" id="SSF56266">
    <property type="entry name" value="DmpA/ArgJ-like"/>
    <property type="match status" value="1"/>
</dbReference>
<reference evidence="2 3" key="1">
    <citation type="journal article" date="2025" name="Anaerobe">
        <title>Description of Anaerococcus kampingiae sp. nov., Anaerococcus groningensis sp. nov., Anaerococcus martiniensis sp. nov., and Anaerococcus cruorum sp. nov., isolated from human clinical specimens.</title>
        <authorList>
            <person name="Boiten K.E."/>
            <person name="Meijer J."/>
            <person name="van Wezel E.M."/>
            <person name="Veloo A.C.M."/>
        </authorList>
    </citation>
    <scope>NUCLEOTIDE SEQUENCE [LARGE SCALE GENOMIC DNA]</scope>
    <source>
        <strain evidence="2 3">ENR1039</strain>
    </source>
</reference>
<dbReference type="InterPro" id="IPR016117">
    <property type="entry name" value="ArgJ-like_dom_sf"/>
</dbReference>
<organism evidence="2 3">
    <name type="scientific">Anaerococcus cruorum</name>
    <dbReference type="NCBI Taxonomy" id="3115617"/>
    <lineage>
        <taxon>Bacteria</taxon>
        <taxon>Bacillati</taxon>
        <taxon>Bacillota</taxon>
        <taxon>Tissierellia</taxon>
        <taxon>Tissierellales</taxon>
        <taxon>Peptoniphilaceae</taxon>
        <taxon>Anaerococcus</taxon>
    </lineage>
</organism>
<dbReference type="RefSeq" id="WP_394018731.1">
    <property type="nucleotide sequence ID" value="NZ_JBGMEH010000007.1"/>
</dbReference>
<dbReference type="EMBL" id="JBGMEH010000007">
    <property type="protein sequence ID" value="MFO3716504.1"/>
    <property type="molecule type" value="Genomic_DNA"/>
</dbReference>
<dbReference type="Gene3D" id="3.60.70.12">
    <property type="entry name" value="L-amino peptidase D-ALA esterase/amidase"/>
    <property type="match status" value="1"/>
</dbReference>
<comment type="similarity">
    <text evidence="1">Belongs to the peptidase S58 family.</text>
</comment>
<evidence type="ECO:0000313" key="3">
    <source>
        <dbReference type="Proteomes" id="UP001638015"/>
    </source>
</evidence>
<dbReference type="Proteomes" id="UP001638015">
    <property type="component" value="Unassembled WGS sequence"/>
</dbReference>
<dbReference type="PANTHER" id="PTHR36512">
    <property type="entry name" value="D-AMINOPEPTIDASE"/>
    <property type="match status" value="1"/>
</dbReference>
<evidence type="ECO:0000256" key="1">
    <source>
        <dbReference type="ARBA" id="ARBA00007068"/>
    </source>
</evidence>
<dbReference type="PANTHER" id="PTHR36512:SF3">
    <property type="entry name" value="BLR5678 PROTEIN"/>
    <property type="match status" value="1"/>
</dbReference>
<keyword evidence="3" id="KW-1185">Reference proteome</keyword>
<proteinExistence type="inferred from homology"/>
<dbReference type="InterPro" id="IPR005321">
    <property type="entry name" value="Peptidase_S58_DmpA"/>
</dbReference>
<comment type="caution">
    <text evidence="2">The sequence shown here is derived from an EMBL/GenBank/DDBJ whole genome shotgun (WGS) entry which is preliminary data.</text>
</comment>
<dbReference type="Pfam" id="PF03576">
    <property type="entry name" value="Peptidase_S58"/>
    <property type="match status" value="1"/>
</dbReference>
<name>A0ABW9MXJ1_9FIRM</name>
<dbReference type="CDD" id="cd02252">
    <property type="entry name" value="nylC_like"/>
    <property type="match status" value="1"/>
</dbReference>
<gene>
    <name evidence="2" type="ORF">ACCQ40_06905</name>
</gene>
<sequence length="315" mass="33067">MYKGYITDINGIKVGHAQNFEAGTGLTVLIPPANNTCAVEVRGSAPGTRETDLLDPINTVNSVNAIILSGGSAYGLDAASGVMEALEADGYGLDVGVGIVPIVPQAVLFDLAYKNSKIRPDKNMGKEAYNNASLNENCQGIIGAGTGATVGKILGMENIMKAGLGSATLTEGDLKVSALAAVNAFGDIYDYEKGIQIAGPIKDGKMIKTNNTMRNIMKDFSSLANKNTTIGIVATNASFDKTKLKKIAQMTHDGFARSINPVHTGFDGDTVFALATNEVKADINLVGVMAADVMSRAIANAIYSLNEIHNQENYI</sequence>